<dbReference type="RefSeq" id="WP_084206473.1">
    <property type="nucleotide sequence ID" value="NZ_AP017422.1"/>
</dbReference>
<dbReference type="Proteomes" id="UP000186917">
    <property type="component" value="Unassembled WGS sequence"/>
</dbReference>
<organism evidence="1 2">
    <name type="scientific">Filimonas lacunae</name>
    <dbReference type="NCBI Taxonomy" id="477680"/>
    <lineage>
        <taxon>Bacteria</taxon>
        <taxon>Pseudomonadati</taxon>
        <taxon>Bacteroidota</taxon>
        <taxon>Chitinophagia</taxon>
        <taxon>Chitinophagales</taxon>
        <taxon>Chitinophagaceae</taxon>
        <taxon>Filimonas</taxon>
    </lineage>
</organism>
<name>A0A1N7R9V9_9BACT</name>
<dbReference type="EMBL" id="FTOR01000010">
    <property type="protein sequence ID" value="SIT31477.1"/>
    <property type="molecule type" value="Genomic_DNA"/>
</dbReference>
<proteinExistence type="predicted"/>
<dbReference type="InterPro" id="IPR018534">
    <property type="entry name" value="Tet_reg_excision_RteC"/>
</dbReference>
<accession>A0A1N7R9V9</accession>
<gene>
    <name evidence="1" type="ORF">SAMN05421788_110188</name>
</gene>
<reference evidence="2" key="1">
    <citation type="submission" date="2017-01" db="EMBL/GenBank/DDBJ databases">
        <authorList>
            <person name="Varghese N."/>
            <person name="Submissions S."/>
        </authorList>
    </citation>
    <scope>NUCLEOTIDE SEQUENCE [LARGE SCALE GENOMIC DNA]</scope>
    <source>
        <strain evidence="2">DSM 21054</strain>
    </source>
</reference>
<dbReference type="AlphaFoldDB" id="A0A1N7R9V9"/>
<dbReference type="Pfam" id="PF09357">
    <property type="entry name" value="RteC"/>
    <property type="match status" value="1"/>
</dbReference>
<dbReference type="OrthoDB" id="790983at2"/>
<protein>
    <submittedName>
        <fullName evidence="1">RteC protein</fullName>
    </submittedName>
</protein>
<keyword evidence="2" id="KW-1185">Reference proteome</keyword>
<dbReference type="STRING" id="477680.SAMN05421788_110188"/>
<sequence>MHLSNTTTNLHHSLKDEIDEIMSQPETLTLRYGKIAQTASDKIEQINQLLFTQEFNNEAEEINFFKNILPPLYATYMRYVSFYHIETRKPIGIKKTLERYFKKELKKIEDYSTQHAELSFYLKSGNTHLDHLYFVRARSINDHSVDNFFPAINKRCCTIYSLRIALLLANEVIKDYLYQSLTHIKESYTIGSIFDKSTFPSVKPLTWTGSKTDLIELAYALQTDGCFNEGKAQLNQIIEYLETIFYINLGNTTRVFQDILARKMGYTKFIDRLKNRLENRIEKIEEKNRK</sequence>
<evidence type="ECO:0000313" key="2">
    <source>
        <dbReference type="Proteomes" id="UP000186917"/>
    </source>
</evidence>
<evidence type="ECO:0000313" key="1">
    <source>
        <dbReference type="EMBL" id="SIT31477.1"/>
    </source>
</evidence>